<dbReference type="GO" id="GO:0009450">
    <property type="term" value="P:gamma-aminobutyric acid catabolic process"/>
    <property type="evidence" value="ECO:0007669"/>
    <property type="project" value="TreeGrafter"/>
</dbReference>
<dbReference type="AlphaFoldDB" id="A0A2W5B3P0"/>
<evidence type="ECO:0000256" key="1">
    <source>
        <dbReference type="ARBA" id="ARBA00009986"/>
    </source>
</evidence>
<feature type="domain" description="Aldehyde dehydrogenase" evidence="5">
    <location>
        <begin position="41"/>
        <end position="516"/>
    </location>
</feature>
<evidence type="ECO:0000256" key="3">
    <source>
        <dbReference type="PROSITE-ProRule" id="PRU10007"/>
    </source>
</evidence>
<gene>
    <name evidence="6" type="ORF">DI609_07140</name>
</gene>
<dbReference type="PANTHER" id="PTHR43353:SF5">
    <property type="entry name" value="SUCCINATE-SEMIALDEHYDE DEHYDROGENASE, MITOCHONDRIAL"/>
    <property type="match status" value="1"/>
</dbReference>
<dbReference type="GO" id="GO:0004777">
    <property type="term" value="F:succinate-semialdehyde dehydrogenase (NAD+) activity"/>
    <property type="evidence" value="ECO:0007669"/>
    <property type="project" value="TreeGrafter"/>
</dbReference>
<dbReference type="CDD" id="cd07103">
    <property type="entry name" value="ALDH_F5_SSADH_GabD"/>
    <property type="match status" value="1"/>
</dbReference>
<dbReference type="Gene3D" id="3.40.605.10">
    <property type="entry name" value="Aldehyde Dehydrogenase, Chain A, domain 1"/>
    <property type="match status" value="1"/>
</dbReference>
<evidence type="ECO:0000259" key="5">
    <source>
        <dbReference type="Pfam" id="PF00171"/>
    </source>
</evidence>
<comment type="caution">
    <text evidence="6">The sequence shown here is derived from an EMBL/GenBank/DDBJ whole genome shotgun (WGS) entry which is preliminary data.</text>
</comment>
<proteinExistence type="inferred from homology"/>
<accession>A0A2W5B3P0</accession>
<dbReference type="InterPro" id="IPR016163">
    <property type="entry name" value="Ald_DH_C"/>
</dbReference>
<dbReference type="InterPro" id="IPR050740">
    <property type="entry name" value="Aldehyde_DH_Superfamily"/>
</dbReference>
<sequence>MATSAENNTAQNTSDSEFFTTVTAGPREITVPTGLFINGQWRHGADGETLGVTDAATGQEFVRVASATEGDAREAMDHAAKAQPEWENTSPQERADLLRSLYQLVQDHADDLAYLQSLELGRALKDSQGEVGYGGGFFRWYASRAEAIAGEYRVSPDGGSRIITHPKPVGPVLAVTPWNFPLAMITRKLAPALAAGCTMIVKPAQMTPLTALYLAELSRQAGLPDGVFQVLPTSTASNVSAILDDDRLRKFTFTGSTEVGQALGAKAAEGTIRTSLELGGNAPLVVLEHADMDKAVNAAIDAKMRGAGQVCIAANRILVHESLAEVFTAAVTKRIGEFVLGAGTDRGATAGPMVSAEQRDKVADMVDKAVEQGAKVEIGGFTLTEDSLAKHPELKTTGELDTNGFWYAPTVLSGVTQDFEIANQEIFGPVMTIQTFADEDEALANANATNFGLAGYVVGEKLQETMSFAEKMEVGMVAVNKGLLSDPAAPFGGVKQSGIGREGGFEGIEEYLETQFITVSY</sequence>
<protein>
    <submittedName>
        <fullName evidence="6">NAD-dependent succinate-semialdehyde dehydrogenase</fullName>
    </submittedName>
</protein>
<reference evidence="6 7" key="1">
    <citation type="submission" date="2017-11" db="EMBL/GenBank/DDBJ databases">
        <title>Infants hospitalized years apart are colonized by the same room-sourced microbial strains.</title>
        <authorList>
            <person name="Brooks B."/>
            <person name="Olm M.R."/>
            <person name="Firek B.A."/>
            <person name="Baker R."/>
            <person name="Thomas B.C."/>
            <person name="Morowitz M.J."/>
            <person name="Banfield J.F."/>
        </authorList>
    </citation>
    <scope>NUCLEOTIDE SEQUENCE [LARGE SCALE GENOMIC DNA]</scope>
    <source>
        <strain evidence="6">S2_012_000_R3_87</strain>
    </source>
</reference>
<dbReference type="PANTHER" id="PTHR43353">
    <property type="entry name" value="SUCCINATE-SEMIALDEHYDE DEHYDROGENASE, MITOCHONDRIAL"/>
    <property type="match status" value="1"/>
</dbReference>
<evidence type="ECO:0000256" key="2">
    <source>
        <dbReference type="ARBA" id="ARBA00023002"/>
    </source>
</evidence>
<organism evidence="6 7">
    <name type="scientific">Corynebacterium urealyticum</name>
    <dbReference type="NCBI Taxonomy" id="43771"/>
    <lineage>
        <taxon>Bacteria</taxon>
        <taxon>Bacillati</taxon>
        <taxon>Actinomycetota</taxon>
        <taxon>Actinomycetes</taxon>
        <taxon>Mycobacteriales</taxon>
        <taxon>Corynebacteriaceae</taxon>
        <taxon>Corynebacterium</taxon>
    </lineage>
</organism>
<evidence type="ECO:0000313" key="6">
    <source>
        <dbReference type="EMBL" id="PZP00028.1"/>
    </source>
</evidence>
<dbReference type="InterPro" id="IPR016161">
    <property type="entry name" value="Ald_DH/histidinol_DH"/>
</dbReference>
<keyword evidence="2 4" id="KW-0560">Oxidoreductase</keyword>
<dbReference type="FunFam" id="3.40.605.10:FF:000026">
    <property type="entry name" value="Aldehyde dehydrogenase, putative"/>
    <property type="match status" value="1"/>
</dbReference>
<name>A0A2W5B3P0_9CORY</name>
<feature type="active site" evidence="3">
    <location>
        <position position="277"/>
    </location>
</feature>
<dbReference type="PROSITE" id="PS00687">
    <property type="entry name" value="ALDEHYDE_DEHYDR_GLU"/>
    <property type="match status" value="1"/>
</dbReference>
<dbReference type="Gene3D" id="3.40.309.10">
    <property type="entry name" value="Aldehyde Dehydrogenase, Chain A, domain 2"/>
    <property type="match status" value="1"/>
</dbReference>
<dbReference type="InterPro" id="IPR015590">
    <property type="entry name" value="Aldehyde_DH_dom"/>
</dbReference>
<comment type="similarity">
    <text evidence="1 4">Belongs to the aldehyde dehydrogenase family.</text>
</comment>
<dbReference type="SUPFAM" id="SSF53720">
    <property type="entry name" value="ALDH-like"/>
    <property type="match status" value="1"/>
</dbReference>
<dbReference type="InterPro" id="IPR029510">
    <property type="entry name" value="Ald_DH_CS_GLU"/>
</dbReference>
<dbReference type="Pfam" id="PF00171">
    <property type="entry name" value="Aldedh"/>
    <property type="match status" value="1"/>
</dbReference>
<evidence type="ECO:0000313" key="7">
    <source>
        <dbReference type="Proteomes" id="UP000249451"/>
    </source>
</evidence>
<dbReference type="FunFam" id="3.40.605.10:FF:000007">
    <property type="entry name" value="NAD/NADP-dependent betaine aldehyde dehydrogenase"/>
    <property type="match status" value="1"/>
</dbReference>
<dbReference type="InterPro" id="IPR016162">
    <property type="entry name" value="Ald_DH_N"/>
</dbReference>
<evidence type="ECO:0000256" key="4">
    <source>
        <dbReference type="RuleBase" id="RU003345"/>
    </source>
</evidence>
<dbReference type="EMBL" id="QFNY01000157">
    <property type="protein sequence ID" value="PZP00028.1"/>
    <property type="molecule type" value="Genomic_DNA"/>
</dbReference>
<dbReference type="Proteomes" id="UP000249451">
    <property type="component" value="Unassembled WGS sequence"/>
</dbReference>